<dbReference type="AlphaFoldDB" id="A0A7R9QHD9"/>
<dbReference type="PROSITE" id="PS51843">
    <property type="entry name" value="NR_LBD"/>
    <property type="match status" value="1"/>
</dbReference>
<evidence type="ECO:0000256" key="7">
    <source>
        <dbReference type="ARBA" id="ARBA00023170"/>
    </source>
</evidence>
<proteinExistence type="predicted"/>
<dbReference type="SMART" id="SM00430">
    <property type="entry name" value="HOLI"/>
    <property type="match status" value="1"/>
</dbReference>
<keyword evidence="3" id="KW-0862">Zinc</keyword>
<feature type="domain" description="NR LBD" evidence="8">
    <location>
        <begin position="153"/>
        <end position="378"/>
    </location>
</feature>
<evidence type="ECO:0000256" key="6">
    <source>
        <dbReference type="ARBA" id="ARBA00023163"/>
    </source>
</evidence>
<dbReference type="SUPFAM" id="SSF48508">
    <property type="entry name" value="Nuclear receptor ligand-binding domain"/>
    <property type="match status" value="2"/>
</dbReference>
<dbReference type="GO" id="GO:0004879">
    <property type="term" value="F:nuclear receptor activity"/>
    <property type="evidence" value="ECO:0007669"/>
    <property type="project" value="TreeGrafter"/>
</dbReference>
<dbReference type="EMBL" id="OC917064">
    <property type="protein sequence ID" value="CAD7646026.1"/>
    <property type="molecule type" value="Genomic_DNA"/>
</dbReference>
<name>A0A7R9QHD9_9ACAR</name>
<protein>
    <recommendedName>
        <fullName evidence="8">NR LBD domain-containing protein</fullName>
    </recommendedName>
</protein>
<dbReference type="GO" id="GO:0045944">
    <property type="term" value="P:positive regulation of transcription by RNA polymerase II"/>
    <property type="evidence" value="ECO:0007669"/>
    <property type="project" value="TreeGrafter"/>
</dbReference>
<dbReference type="InterPro" id="IPR050234">
    <property type="entry name" value="Nuclear_hormone_rcpt_NR1"/>
</dbReference>
<evidence type="ECO:0000256" key="3">
    <source>
        <dbReference type="ARBA" id="ARBA00022833"/>
    </source>
</evidence>
<evidence type="ECO:0000259" key="8">
    <source>
        <dbReference type="PROSITE" id="PS51843"/>
    </source>
</evidence>
<gene>
    <name evidence="9" type="ORF">ONB1V03_LOCUS5518</name>
</gene>
<evidence type="ECO:0000256" key="4">
    <source>
        <dbReference type="ARBA" id="ARBA00023015"/>
    </source>
</evidence>
<organism evidence="9">
    <name type="scientific">Oppiella nova</name>
    <dbReference type="NCBI Taxonomy" id="334625"/>
    <lineage>
        <taxon>Eukaryota</taxon>
        <taxon>Metazoa</taxon>
        <taxon>Ecdysozoa</taxon>
        <taxon>Arthropoda</taxon>
        <taxon>Chelicerata</taxon>
        <taxon>Arachnida</taxon>
        <taxon>Acari</taxon>
        <taxon>Acariformes</taxon>
        <taxon>Sarcoptiformes</taxon>
        <taxon>Oribatida</taxon>
        <taxon>Brachypylina</taxon>
        <taxon>Oppioidea</taxon>
        <taxon>Oppiidae</taxon>
        <taxon>Oppiella</taxon>
    </lineage>
</organism>
<evidence type="ECO:0000256" key="5">
    <source>
        <dbReference type="ARBA" id="ARBA00023125"/>
    </source>
</evidence>
<dbReference type="GO" id="GO:0030154">
    <property type="term" value="P:cell differentiation"/>
    <property type="evidence" value="ECO:0007669"/>
    <property type="project" value="TreeGrafter"/>
</dbReference>
<keyword evidence="1" id="KW-0479">Metal-binding</keyword>
<dbReference type="GO" id="GO:0000978">
    <property type="term" value="F:RNA polymerase II cis-regulatory region sequence-specific DNA binding"/>
    <property type="evidence" value="ECO:0007669"/>
    <property type="project" value="TreeGrafter"/>
</dbReference>
<dbReference type="InterPro" id="IPR000536">
    <property type="entry name" value="Nucl_hrmn_rcpt_lig-bd"/>
</dbReference>
<keyword evidence="6" id="KW-0804">Transcription</keyword>
<keyword evidence="7" id="KW-0675">Receptor</keyword>
<keyword evidence="4" id="KW-0805">Transcription regulation</keyword>
<keyword evidence="10" id="KW-1185">Reference proteome</keyword>
<dbReference type="InterPro" id="IPR035500">
    <property type="entry name" value="NHR-like_dom_sf"/>
</dbReference>
<feature type="non-terminal residue" evidence="9">
    <location>
        <position position="1"/>
    </location>
</feature>
<dbReference type="EMBL" id="CAJPVJ010002239">
    <property type="protein sequence ID" value="CAG2165986.1"/>
    <property type="molecule type" value="Genomic_DNA"/>
</dbReference>
<dbReference type="PANTHER" id="PTHR24082:SF283">
    <property type="entry name" value="NUCLEAR HORMONE RECEPTOR HR96"/>
    <property type="match status" value="1"/>
</dbReference>
<evidence type="ECO:0000313" key="9">
    <source>
        <dbReference type="EMBL" id="CAD7646026.1"/>
    </source>
</evidence>
<dbReference type="Proteomes" id="UP000728032">
    <property type="component" value="Unassembled WGS sequence"/>
</dbReference>
<reference evidence="9" key="1">
    <citation type="submission" date="2020-11" db="EMBL/GenBank/DDBJ databases">
        <authorList>
            <person name="Tran Van P."/>
        </authorList>
    </citation>
    <scope>NUCLEOTIDE SEQUENCE</scope>
</reference>
<dbReference type="Pfam" id="PF00104">
    <property type="entry name" value="Hormone_recep"/>
    <property type="match status" value="1"/>
</dbReference>
<evidence type="ECO:0000256" key="2">
    <source>
        <dbReference type="ARBA" id="ARBA00022771"/>
    </source>
</evidence>
<evidence type="ECO:0000256" key="1">
    <source>
        <dbReference type="ARBA" id="ARBA00022723"/>
    </source>
</evidence>
<keyword evidence="5" id="KW-0238">DNA-binding</keyword>
<dbReference type="Gene3D" id="1.10.565.10">
    <property type="entry name" value="Retinoid X Receptor"/>
    <property type="match status" value="2"/>
</dbReference>
<keyword evidence="2" id="KW-0863">Zinc-finger</keyword>
<evidence type="ECO:0000313" key="10">
    <source>
        <dbReference type="Proteomes" id="UP000728032"/>
    </source>
</evidence>
<dbReference type="OrthoDB" id="6534133at2759"/>
<dbReference type="GO" id="GO:0000122">
    <property type="term" value="P:negative regulation of transcription by RNA polymerase II"/>
    <property type="evidence" value="ECO:0007669"/>
    <property type="project" value="TreeGrafter"/>
</dbReference>
<accession>A0A7R9QHD9</accession>
<dbReference type="PANTHER" id="PTHR24082">
    <property type="entry name" value="NUCLEAR HORMONE RECEPTOR"/>
    <property type="match status" value="1"/>
</dbReference>
<sequence>SLFRNYLIKFITDWDSDPFVIDLLMAIILFNPDRPNLTDRELIKVQQQLYMYLLQRYLQIRYGSEYNENSCPENGSESVIIDNHSIADTLSEEQNSRSQDMDNDFYVPNIDSSDIDSTDSYYESQSAVVAIAKPINDYNNNNFNENEMHFVSELLSAIKHMKRNLVAISVWEPTNIDDFFRPLMNKHEESISSFVKTCKSLKAFKDICERDQMTLFKSGGIEALTFYRYTRFDYDNDWWKVVMDNGNAVIIRLDLFKQHRFETVYPMSKKTLNNIKHTLDLDLNIIYLLLPIIIFNPNKSNLVHPEIVRFQQQLYMFLLQRYLRIRYGSECDTKLAQILDIIQDIRQLTDIHNQDTRLKDPKLLGPLLREVLDIELPPVDQYSLTAL</sequence>
<dbReference type="GO" id="GO:0008270">
    <property type="term" value="F:zinc ion binding"/>
    <property type="evidence" value="ECO:0007669"/>
    <property type="project" value="UniProtKB-KW"/>
</dbReference>